<dbReference type="AlphaFoldDB" id="A0A255EQS3"/>
<keyword evidence="1" id="KW-0378">Hydrolase</keyword>
<dbReference type="Proteomes" id="UP000216533">
    <property type="component" value="Unassembled WGS sequence"/>
</dbReference>
<proteinExistence type="predicted"/>
<dbReference type="GO" id="GO:0016787">
    <property type="term" value="F:hydrolase activity"/>
    <property type="evidence" value="ECO:0007669"/>
    <property type="project" value="UniProtKB-KW"/>
</dbReference>
<sequence length="225" mass="24216">MRFADRVADYANVLAAQARSLVPRRTPPAAPWGRDQRVLLLPGVWENPRYLSGLADWLGEHGWSTRTVPRLGWNTFTLARSARIVAAELERIGAAEDPVLVVAHSKGGLIAKHVMADPAYGDLIAGCVAVSTPFEGSWLAGLFLPGFGVRNLRSRNAAIRALALQAEVNARIVSIYPRIDPHVPEGSRLAGAAANIEIDTTGHFRVLDHPDTRAAILAALDQLAG</sequence>
<dbReference type="SUPFAM" id="SSF53474">
    <property type="entry name" value="alpha/beta-Hydrolases"/>
    <property type="match status" value="1"/>
</dbReference>
<dbReference type="InterPro" id="IPR029058">
    <property type="entry name" value="AB_hydrolase_fold"/>
</dbReference>
<comment type="caution">
    <text evidence="1">The sequence shown here is derived from an EMBL/GenBank/DDBJ whole genome shotgun (WGS) entry which is preliminary data.</text>
</comment>
<dbReference type="EMBL" id="NMVI01000005">
    <property type="protein sequence ID" value="OYN90473.1"/>
    <property type="molecule type" value="Genomic_DNA"/>
</dbReference>
<gene>
    <name evidence="1" type="ORF">CGZ92_01170</name>
</gene>
<name>A0A255EQS3_9ACTN</name>
<accession>A0A255EQS3</accession>
<protein>
    <submittedName>
        <fullName evidence="1">Alpha/beta hydrolase</fullName>
    </submittedName>
</protein>
<evidence type="ECO:0000313" key="2">
    <source>
        <dbReference type="Proteomes" id="UP000216533"/>
    </source>
</evidence>
<evidence type="ECO:0000313" key="1">
    <source>
        <dbReference type="EMBL" id="OYN90473.1"/>
    </source>
</evidence>
<reference evidence="1 2" key="1">
    <citation type="submission" date="2017-07" db="EMBL/GenBank/DDBJ databases">
        <title>Draft whole genome sequences of clinical Proprionibacteriaceae strains.</title>
        <authorList>
            <person name="Bernier A.-M."/>
            <person name="Bernard K."/>
            <person name="Domingo M.-C."/>
        </authorList>
    </citation>
    <scope>NUCLEOTIDE SEQUENCE [LARGE SCALE GENOMIC DNA]</scope>
    <source>
        <strain evidence="1 2">NML 160184</strain>
    </source>
</reference>
<organism evidence="1 2">
    <name type="scientific">Parenemella sanctibonifatiensis</name>
    <dbReference type="NCBI Taxonomy" id="2016505"/>
    <lineage>
        <taxon>Bacteria</taxon>
        <taxon>Bacillati</taxon>
        <taxon>Actinomycetota</taxon>
        <taxon>Actinomycetes</taxon>
        <taxon>Propionibacteriales</taxon>
        <taxon>Propionibacteriaceae</taxon>
        <taxon>Parenemella</taxon>
    </lineage>
</organism>
<dbReference type="RefSeq" id="WP_094449566.1">
    <property type="nucleotide sequence ID" value="NZ_NMVI01000005.1"/>
</dbReference>
<dbReference type="Gene3D" id="3.40.50.1820">
    <property type="entry name" value="alpha/beta hydrolase"/>
    <property type="match status" value="1"/>
</dbReference>